<proteinExistence type="predicted"/>
<evidence type="ECO:0008006" key="4">
    <source>
        <dbReference type="Google" id="ProtNLM"/>
    </source>
</evidence>
<dbReference type="AlphaFoldDB" id="A0AAW2H0Y2"/>
<evidence type="ECO:0000256" key="1">
    <source>
        <dbReference type="SAM" id="MobiDB-lite"/>
    </source>
</evidence>
<feature type="region of interest" description="Disordered" evidence="1">
    <location>
        <begin position="1"/>
        <end position="43"/>
    </location>
</feature>
<evidence type="ECO:0000313" key="2">
    <source>
        <dbReference type="EMBL" id="KAL0133230.1"/>
    </source>
</evidence>
<sequence>MSGRNGTTEGDAKRRRTRKSGAGKRAETSKVAGARKGIPDTKHAAFRNIVPAKRRRRRWRRATHDGRSSRRTCRPTLFLSLRCCFTVA</sequence>
<reference evidence="2 3" key="1">
    <citation type="submission" date="2023-03" db="EMBL/GenBank/DDBJ databases">
        <title>High recombination rates correlate with genetic variation in Cardiocondyla obscurior ants.</title>
        <authorList>
            <person name="Errbii M."/>
        </authorList>
    </citation>
    <scope>NUCLEOTIDE SEQUENCE [LARGE SCALE GENOMIC DNA]</scope>
    <source>
        <strain evidence="2">Alpha-2009</strain>
        <tissue evidence="2">Whole body</tissue>
    </source>
</reference>
<name>A0AAW2H0Y2_9HYME</name>
<accession>A0AAW2H0Y2</accession>
<evidence type="ECO:0000313" key="3">
    <source>
        <dbReference type="Proteomes" id="UP001430953"/>
    </source>
</evidence>
<organism evidence="2 3">
    <name type="scientific">Cardiocondyla obscurior</name>
    <dbReference type="NCBI Taxonomy" id="286306"/>
    <lineage>
        <taxon>Eukaryota</taxon>
        <taxon>Metazoa</taxon>
        <taxon>Ecdysozoa</taxon>
        <taxon>Arthropoda</taxon>
        <taxon>Hexapoda</taxon>
        <taxon>Insecta</taxon>
        <taxon>Pterygota</taxon>
        <taxon>Neoptera</taxon>
        <taxon>Endopterygota</taxon>
        <taxon>Hymenoptera</taxon>
        <taxon>Apocrita</taxon>
        <taxon>Aculeata</taxon>
        <taxon>Formicoidea</taxon>
        <taxon>Formicidae</taxon>
        <taxon>Myrmicinae</taxon>
        <taxon>Cardiocondyla</taxon>
    </lineage>
</organism>
<gene>
    <name evidence="2" type="ORF">PUN28_000772</name>
</gene>
<keyword evidence="3" id="KW-1185">Reference proteome</keyword>
<dbReference type="Proteomes" id="UP001430953">
    <property type="component" value="Unassembled WGS sequence"/>
</dbReference>
<feature type="compositionally biased region" description="Basic residues" evidence="1">
    <location>
        <begin position="13"/>
        <end position="22"/>
    </location>
</feature>
<protein>
    <recommendedName>
        <fullName evidence="4">Histone H3</fullName>
    </recommendedName>
</protein>
<comment type="caution">
    <text evidence="2">The sequence shown here is derived from an EMBL/GenBank/DDBJ whole genome shotgun (WGS) entry which is preliminary data.</text>
</comment>
<dbReference type="EMBL" id="JADYXP020000001">
    <property type="protein sequence ID" value="KAL0133230.1"/>
    <property type="molecule type" value="Genomic_DNA"/>
</dbReference>